<accession>A0A2G9ULD3</accession>
<proteinExistence type="predicted"/>
<evidence type="ECO:0000259" key="2">
    <source>
        <dbReference type="Pfam" id="PF23309"/>
    </source>
</evidence>
<evidence type="ECO:0000313" key="4">
    <source>
        <dbReference type="Proteomes" id="UP000230423"/>
    </source>
</evidence>
<feature type="domain" description="DUF7083" evidence="2">
    <location>
        <begin position="60"/>
        <end position="146"/>
    </location>
</feature>
<dbReference type="Proteomes" id="UP000230423">
    <property type="component" value="Unassembled WGS sequence"/>
</dbReference>
<keyword evidence="4" id="KW-1185">Reference proteome</keyword>
<reference evidence="3 4" key="1">
    <citation type="submission" date="2015-09" db="EMBL/GenBank/DDBJ databases">
        <title>Draft genome of the parasitic nematode Teladorsagia circumcincta isolate WARC Sus (inbred).</title>
        <authorList>
            <person name="Mitreva M."/>
        </authorList>
    </citation>
    <scope>NUCLEOTIDE SEQUENCE [LARGE SCALE GENOMIC DNA]</scope>
    <source>
        <strain evidence="3 4">S</strain>
    </source>
</reference>
<dbReference type="OrthoDB" id="5835042at2759"/>
<dbReference type="Pfam" id="PF23309">
    <property type="entry name" value="DUF7083"/>
    <property type="match status" value="1"/>
</dbReference>
<organism evidence="3 4">
    <name type="scientific">Teladorsagia circumcincta</name>
    <name type="common">Brown stomach worm</name>
    <name type="synonym">Ostertagia circumcincta</name>
    <dbReference type="NCBI Taxonomy" id="45464"/>
    <lineage>
        <taxon>Eukaryota</taxon>
        <taxon>Metazoa</taxon>
        <taxon>Ecdysozoa</taxon>
        <taxon>Nematoda</taxon>
        <taxon>Chromadorea</taxon>
        <taxon>Rhabditida</taxon>
        <taxon>Rhabditina</taxon>
        <taxon>Rhabditomorpha</taxon>
        <taxon>Strongyloidea</taxon>
        <taxon>Trichostrongylidae</taxon>
        <taxon>Teladorsagia</taxon>
    </lineage>
</organism>
<evidence type="ECO:0000256" key="1">
    <source>
        <dbReference type="SAM" id="MobiDB-lite"/>
    </source>
</evidence>
<evidence type="ECO:0000313" key="3">
    <source>
        <dbReference type="EMBL" id="PIO71064.1"/>
    </source>
</evidence>
<dbReference type="AlphaFoldDB" id="A0A2G9ULD3"/>
<feature type="compositionally biased region" description="Basic and acidic residues" evidence="1">
    <location>
        <begin position="231"/>
        <end position="240"/>
    </location>
</feature>
<dbReference type="InterPro" id="IPR055510">
    <property type="entry name" value="DUF7083"/>
</dbReference>
<protein>
    <recommendedName>
        <fullName evidence="2">DUF7083 domain-containing protein</fullName>
    </recommendedName>
</protein>
<sequence length="255" mass="29671">MEKLAEILSLMQSRMDHQEKTLEYLQKQQKETADSFLRALEKMDMRMNGANPAAAKHSIFDSLCRRIDKFIFDAESGRTFDIWYKRFKDVFDNDCTELNEQEKTRLLVSRLDEDSHQLFCGSIAPKSPSDLSWDEAISTMDRLFGSGKTLFRRRFECLKIHYDHQDFNSYETLVRTRCSDAKFDSINFDGLQCLIYVAGFQGAEFADYRTRLLRKLDQGISITVTPTDQTLRYKELPDQKHRGRTTQTQPTAPGS</sequence>
<feature type="region of interest" description="Disordered" evidence="1">
    <location>
        <begin position="231"/>
        <end position="255"/>
    </location>
</feature>
<name>A0A2G9ULD3_TELCI</name>
<gene>
    <name evidence="3" type="ORF">TELCIR_07049</name>
</gene>
<feature type="compositionally biased region" description="Polar residues" evidence="1">
    <location>
        <begin position="245"/>
        <end position="255"/>
    </location>
</feature>
<dbReference type="EMBL" id="KZ346066">
    <property type="protein sequence ID" value="PIO71064.1"/>
    <property type="molecule type" value="Genomic_DNA"/>
</dbReference>